<dbReference type="Gene3D" id="3.30.70.1070">
    <property type="entry name" value="Sporulation related repeat"/>
    <property type="match status" value="1"/>
</dbReference>
<dbReference type="Pfam" id="PF05036">
    <property type="entry name" value="SPOR"/>
    <property type="match status" value="1"/>
</dbReference>
<comment type="caution">
    <text evidence="3">The sequence shown here is derived from an EMBL/GenBank/DDBJ whole genome shotgun (WGS) entry which is preliminary data.</text>
</comment>
<dbReference type="EMBL" id="JPWF01000007">
    <property type="protein sequence ID" value="RCK36734.1"/>
    <property type="molecule type" value="Genomic_DNA"/>
</dbReference>
<dbReference type="Proteomes" id="UP000253226">
    <property type="component" value="Unassembled WGS sequence"/>
</dbReference>
<feature type="region of interest" description="Disordered" evidence="1">
    <location>
        <begin position="128"/>
        <end position="148"/>
    </location>
</feature>
<sequence length="253" mass="26882">MTRPPQDNPDYSASLPRKVGMSAFRGGLSFLTGFVVSLSISLAITGTAQAQAAGSTAIPTGVDIIPTDLPAHASEPVSSNRPRSLLPGTIPIDDTIEGDDELPSLATQYYQTLTGSVPKAAQRKAPAAVKPAAPQKLPAPPTSEISTKNAATVARTETATYMPATLPADPDGKYLIQLGAFHDTITAESYWASFMVRYPDLSKSHDKQIVAADLGTKGIFHRLQLTGFGDFESAKQQCRRLKTDGTDCFATHH</sequence>
<evidence type="ECO:0000259" key="2">
    <source>
        <dbReference type="PROSITE" id="PS51724"/>
    </source>
</evidence>
<evidence type="ECO:0000313" key="4">
    <source>
        <dbReference type="Proteomes" id="UP000253226"/>
    </source>
</evidence>
<dbReference type="InterPro" id="IPR007730">
    <property type="entry name" value="SPOR-like_dom"/>
</dbReference>
<proteinExistence type="predicted"/>
<accession>A0A367W5K4</accession>
<organism evidence="3 4">
    <name type="scientific">Thalassospira profundimaris</name>
    <dbReference type="NCBI Taxonomy" id="502049"/>
    <lineage>
        <taxon>Bacteria</taxon>
        <taxon>Pseudomonadati</taxon>
        <taxon>Pseudomonadota</taxon>
        <taxon>Alphaproteobacteria</taxon>
        <taxon>Rhodospirillales</taxon>
        <taxon>Thalassospiraceae</taxon>
        <taxon>Thalassospira</taxon>
    </lineage>
</organism>
<dbReference type="InterPro" id="IPR036680">
    <property type="entry name" value="SPOR-like_sf"/>
</dbReference>
<evidence type="ECO:0000256" key="1">
    <source>
        <dbReference type="SAM" id="MobiDB-lite"/>
    </source>
</evidence>
<feature type="domain" description="SPOR" evidence="2">
    <location>
        <begin position="168"/>
        <end position="253"/>
    </location>
</feature>
<dbReference type="PROSITE" id="PS51724">
    <property type="entry name" value="SPOR"/>
    <property type="match status" value="1"/>
</dbReference>
<dbReference type="GO" id="GO:0042834">
    <property type="term" value="F:peptidoglycan binding"/>
    <property type="evidence" value="ECO:0007669"/>
    <property type="project" value="InterPro"/>
</dbReference>
<gene>
    <name evidence="3" type="ORF">TH19_12495</name>
</gene>
<protein>
    <recommendedName>
        <fullName evidence="2">SPOR domain-containing protein</fullName>
    </recommendedName>
</protein>
<dbReference type="RefSeq" id="WP_114102603.1">
    <property type="nucleotide sequence ID" value="NZ_JPWF01000007.1"/>
</dbReference>
<name>A0A367W5K4_9PROT</name>
<reference evidence="3 4" key="1">
    <citation type="submission" date="2014-07" db="EMBL/GenBank/DDBJ databases">
        <title>Draft genome sequence of Thalassospira profundimaris 35.</title>
        <authorList>
            <person name="Lai Q."/>
            <person name="Shao Z."/>
        </authorList>
    </citation>
    <scope>NUCLEOTIDE SEQUENCE [LARGE SCALE GENOMIC DNA]</scope>
    <source>
        <strain evidence="3 4">35</strain>
    </source>
</reference>
<dbReference type="OrthoDB" id="8479416at2"/>
<evidence type="ECO:0000313" key="3">
    <source>
        <dbReference type="EMBL" id="RCK36734.1"/>
    </source>
</evidence>
<dbReference type="AlphaFoldDB" id="A0A367W5K4"/>
<dbReference type="SUPFAM" id="SSF110997">
    <property type="entry name" value="Sporulation related repeat"/>
    <property type="match status" value="1"/>
</dbReference>